<gene>
    <name evidence="7" type="ORF">CY34DRAFT_806337</name>
</gene>
<evidence type="ECO:0000256" key="3">
    <source>
        <dbReference type="PROSITE-ProRule" id="PRU00023"/>
    </source>
</evidence>
<keyword evidence="4" id="KW-0175">Coiled coil</keyword>
<organism evidence="7 8">
    <name type="scientific">Suillus luteus UH-Slu-Lm8-n1</name>
    <dbReference type="NCBI Taxonomy" id="930992"/>
    <lineage>
        <taxon>Eukaryota</taxon>
        <taxon>Fungi</taxon>
        <taxon>Dikarya</taxon>
        <taxon>Basidiomycota</taxon>
        <taxon>Agaricomycotina</taxon>
        <taxon>Agaricomycetes</taxon>
        <taxon>Agaricomycetidae</taxon>
        <taxon>Boletales</taxon>
        <taxon>Suillineae</taxon>
        <taxon>Suillaceae</taxon>
        <taxon>Suillus</taxon>
    </lineage>
</organism>
<evidence type="ECO:0000259" key="5">
    <source>
        <dbReference type="Pfam" id="PF22939"/>
    </source>
</evidence>
<protein>
    <submittedName>
        <fullName evidence="7">Uncharacterized protein</fullName>
    </submittedName>
</protein>
<dbReference type="InterPro" id="IPR002110">
    <property type="entry name" value="Ankyrin_rpt"/>
</dbReference>
<dbReference type="STRING" id="930992.A0A0D0AT45"/>
<dbReference type="InParanoid" id="A0A0D0AT45"/>
<dbReference type="PANTHER" id="PTHR24123:SF141">
    <property type="entry name" value="ANKYRIN 2, ISOFORM U"/>
    <property type="match status" value="1"/>
</dbReference>
<dbReference type="PANTHER" id="PTHR24123">
    <property type="entry name" value="ANKYRIN REPEAT-CONTAINING"/>
    <property type="match status" value="1"/>
</dbReference>
<dbReference type="PROSITE" id="PS50297">
    <property type="entry name" value="ANK_REP_REGION"/>
    <property type="match status" value="5"/>
</dbReference>
<dbReference type="EMBL" id="KN835276">
    <property type="protein sequence ID" value="KIK41179.1"/>
    <property type="molecule type" value="Genomic_DNA"/>
</dbReference>
<dbReference type="SUPFAM" id="SSF48403">
    <property type="entry name" value="Ankyrin repeat"/>
    <property type="match status" value="5"/>
</dbReference>
<dbReference type="SMART" id="SM00248">
    <property type="entry name" value="ANK"/>
    <property type="match status" value="20"/>
</dbReference>
<dbReference type="InterPro" id="IPR054471">
    <property type="entry name" value="GPIID_WHD"/>
</dbReference>
<feature type="repeat" description="ANK" evidence="3">
    <location>
        <begin position="1378"/>
        <end position="1403"/>
    </location>
</feature>
<evidence type="ECO:0000313" key="8">
    <source>
        <dbReference type="Proteomes" id="UP000054485"/>
    </source>
</evidence>
<name>A0A0D0AT45_9AGAM</name>
<reference evidence="8" key="2">
    <citation type="submission" date="2015-01" db="EMBL/GenBank/DDBJ databases">
        <title>Evolutionary Origins and Diversification of the Mycorrhizal Mutualists.</title>
        <authorList>
            <consortium name="DOE Joint Genome Institute"/>
            <consortium name="Mycorrhizal Genomics Consortium"/>
            <person name="Kohler A."/>
            <person name="Kuo A."/>
            <person name="Nagy L.G."/>
            <person name="Floudas D."/>
            <person name="Copeland A."/>
            <person name="Barry K.W."/>
            <person name="Cichocki N."/>
            <person name="Veneault-Fourrey C."/>
            <person name="LaButti K."/>
            <person name="Lindquist E.A."/>
            <person name="Lipzen A."/>
            <person name="Lundell T."/>
            <person name="Morin E."/>
            <person name="Murat C."/>
            <person name="Riley R."/>
            <person name="Ohm R."/>
            <person name="Sun H."/>
            <person name="Tunlid A."/>
            <person name="Henrissat B."/>
            <person name="Grigoriev I.V."/>
            <person name="Hibbett D.S."/>
            <person name="Martin F."/>
        </authorList>
    </citation>
    <scope>NUCLEOTIDE SEQUENCE [LARGE SCALE GENOMIC DNA]</scope>
    <source>
        <strain evidence="8">UH-Slu-Lm8-n1</strain>
    </source>
</reference>
<evidence type="ECO:0000256" key="2">
    <source>
        <dbReference type="ARBA" id="ARBA00023043"/>
    </source>
</evidence>
<dbReference type="InterPro" id="IPR027417">
    <property type="entry name" value="P-loop_NTPase"/>
</dbReference>
<feature type="repeat" description="ANK" evidence="3">
    <location>
        <begin position="1310"/>
        <end position="1340"/>
    </location>
</feature>
<dbReference type="Pfam" id="PF24883">
    <property type="entry name" value="NPHP3_N"/>
    <property type="match status" value="1"/>
</dbReference>
<keyword evidence="2 3" id="KW-0040">ANK repeat</keyword>
<proteinExistence type="predicted"/>
<dbReference type="HOGENOM" id="CLU_235794_0_0_1"/>
<dbReference type="PRINTS" id="PR01415">
    <property type="entry name" value="ANKYRIN"/>
</dbReference>
<feature type="repeat" description="ANK" evidence="3">
    <location>
        <begin position="1481"/>
        <end position="1513"/>
    </location>
</feature>
<feature type="coiled-coil region" evidence="4">
    <location>
        <begin position="162"/>
        <end position="189"/>
    </location>
</feature>
<feature type="repeat" description="ANK" evidence="3">
    <location>
        <begin position="1080"/>
        <end position="1112"/>
    </location>
</feature>
<evidence type="ECO:0000256" key="1">
    <source>
        <dbReference type="ARBA" id="ARBA00022737"/>
    </source>
</evidence>
<dbReference type="Gene3D" id="1.25.40.20">
    <property type="entry name" value="Ankyrin repeat-containing domain"/>
    <property type="match status" value="7"/>
</dbReference>
<dbReference type="Proteomes" id="UP000054485">
    <property type="component" value="Unassembled WGS sequence"/>
</dbReference>
<dbReference type="SUPFAM" id="SSF52540">
    <property type="entry name" value="P-loop containing nucleoside triphosphate hydrolases"/>
    <property type="match status" value="1"/>
</dbReference>
<dbReference type="Pfam" id="PF00023">
    <property type="entry name" value="Ank"/>
    <property type="match status" value="1"/>
</dbReference>
<feature type="domain" description="GPI inositol-deacylase winged helix" evidence="5">
    <location>
        <begin position="534"/>
        <end position="612"/>
    </location>
</feature>
<keyword evidence="8" id="KW-1185">Reference proteome</keyword>
<dbReference type="InterPro" id="IPR036770">
    <property type="entry name" value="Ankyrin_rpt-contain_sf"/>
</dbReference>
<accession>A0A0D0AT45</accession>
<dbReference type="OrthoDB" id="2647035at2759"/>
<feature type="repeat" description="ANK" evidence="3">
    <location>
        <begin position="1179"/>
        <end position="1211"/>
    </location>
</feature>
<dbReference type="Pfam" id="PF22939">
    <property type="entry name" value="WHD_GPIID"/>
    <property type="match status" value="1"/>
</dbReference>
<evidence type="ECO:0000259" key="6">
    <source>
        <dbReference type="Pfam" id="PF24883"/>
    </source>
</evidence>
<feature type="repeat" description="ANK" evidence="3">
    <location>
        <begin position="1279"/>
        <end position="1306"/>
    </location>
</feature>
<feature type="domain" description="Nephrocystin 3-like N-terminal" evidence="6">
    <location>
        <begin position="259"/>
        <end position="420"/>
    </location>
</feature>
<dbReference type="InterPro" id="IPR056884">
    <property type="entry name" value="NPHP3-like_N"/>
</dbReference>
<sequence>MATWNVVGEIANVGGVTSIVQLSLQLIFAVNSYASSVAGAEAARMSLRNELLSLNQTLHHIYLHLQQSNAALSTRANDLSPLDSALKECNKVLQDLRERIPENKRTWLGSRLAWPFRQADIMKAVNLLERCKSTLSLTISGGVLSRVTELTATTKEIQVNVKDEAENIKEEIRKRTSEVKRKIEDVREDVTAAKMEITNTFDNSIAQITVTQETIAKRREQEMLEMLADQERKDLLLWLGGFDCTVKHEEVSAQRQESTCTWVFGTKAFRQWNTPPIGQRGKFLWINGKPGAGKTVIASAIINELLAHGERPVYFYCDFRQERTTDGATVLRSLLVQLLRQAHNEWNSEFTVLFRRKLDGAGPPTDTDVLCDLICRSLKFIRQPVAIIDALDECKLVGTFLKRLLFAVNEGVMRLLITSRTEQTISSALSDLPSLSLSDHAPLINNDMELHIDKELNARRRLSSLTPDLKDEIRTSLLQQADGMFRWVNCQLDAISACRTVQGISDSLKSLPKGLHETYDRILQEIEEAGPDRRSIVERTLMWLVAALEPLNLTQLVEALSIEIGCTALNQKLSVMSPTDLLEICSCLVSFDERTGIVTLSHYSVREYLMAGENTQKYRHLLEDAHRHIVQCCMQYLTSDDVLNSTYTRPMLRYALDLGLGAHITSIIQEENSVLSSLEDLPEQICVRHPWNSRVALLNPWQIWLADPQSICDILIRVGPDWMVHRHLREHREHWNHVLRYAIMEGKAPLADVVLSLGRSVNLPIKIGPETAGPVTFALRHGPRQLIECFLSRGARLPVDAIHTVLEERQTVDSEILSLLIHHGANVHARHITFKDNPLHTLLRKDANSQESYLDAARVLIGAGCEFNSRGLAGWTPLDSAIIKSFNAVADYLLHMGAAASADVIRSSDVICWHLENKRFDVVPISALLRRGVDVNVQRSGANSLHILFGYEQWTDDWLALARLLVQTGCSFDVEDHKGYTPLHLAIRHGSPDLLKYLIAKGAHIPLDAIHHHLENYLVDCSVIHILIQHGADVNAVRKGTNALHTLLSCWNQRDGSDDWLETAQLLIDAGCSIDAEDERGFTPLCLAVKCGSLPLVKDFIGRGARISADAIHHYLQNDWVDHAIISTLIQHGFDVNSQCNKRNSLHSLLHHRNWQEEWINTARILVETGSSLDAVDEAGHTPIYLAIKQGSVTLVKYLIERGARVPAHAVYRNLEKGRIDAAMASVLVQRGVNANTVGHDGGNLLHALIGRTDTRHDCLDIAEVLIDAGCALDATDGAGKTPLHLAIEQQSFSFIEYLIGRGAHIPMDAIHVALQSTQIDLDIVSVLVRHGANVNVMQSGVNPLHVLLTHWNWGNDCLETVFVLVEAGCSLDAIDKNGNAPIHLAIRRQSLPLVEYLIQRGACLPEDAIHLAVEPTHDSEVNLNPGVTSALVFYGADVNAIRCGANPLHTLLQRLQRGDCLAIARILIDAGCEYDCRDSAGYTPLCLAIIHEMPSVIEYLLLKGASLHIDSIGIAIKDSYTGPDTIRNLLQHAAAEDVSSKLLMQSLGHRSQSQLLHDDNCLEIARVLVDAECKRDVVDVAVYSPLIDLAITRSLPRVAQYFLQVGSPIHISHPVHVALNSDVPAAPGQDSQEQWVEQLHEWQTDCRFQTMQALIEAGHDAKSRDSAGQTPLNIAIQKRIPSAINYLLGKLGCGQLDFFCGNRLEEHNAEVIATLLQSSTPLHALIRSVFTGPASIHDFRFVSNGMHGPFCEQDCGEILLILIEEGFSVNTADSSGDTPLRIAIQRQLVIVVEYLLRRDSICDIDDVLAAFGTQTHGWQQLLQKYMLNMDPLHTLISRMRSSRSGVDEEVYLAITKSLVQAGCDINVQDGSGTTPLQHMKKLEVDQRYPAVRHFLCEEGAL</sequence>
<dbReference type="Gene3D" id="3.40.50.300">
    <property type="entry name" value="P-loop containing nucleotide triphosphate hydrolases"/>
    <property type="match status" value="1"/>
</dbReference>
<dbReference type="Pfam" id="PF12796">
    <property type="entry name" value="Ank_2"/>
    <property type="match status" value="3"/>
</dbReference>
<evidence type="ECO:0000256" key="4">
    <source>
        <dbReference type="SAM" id="Coils"/>
    </source>
</evidence>
<reference evidence="7 8" key="1">
    <citation type="submission" date="2014-04" db="EMBL/GenBank/DDBJ databases">
        <authorList>
            <consortium name="DOE Joint Genome Institute"/>
            <person name="Kuo A."/>
            <person name="Ruytinx J."/>
            <person name="Rineau F."/>
            <person name="Colpaert J."/>
            <person name="Kohler A."/>
            <person name="Nagy L.G."/>
            <person name="Floudas D."/>
            <person name="Copeland A."/>
            <person name="Barry K.W."/>
            <person name="Cichocki N."/>
            <person name="Veneault-Fourrey C."/>
            <person name="LaButti K."/>
            <person name="Lindquist E.A."/>
            <person name="Lipzen A."/>
            <person name="Lundell T."/>
            <person name="Morin E."/>
            <person name="Murat C."/>
            <person name="Sun H."/>
            <person name="Tunlid A."/>
            <person name="Henrissat B."/>
            <person name="Grigoriev I.V."/>
            <person name="Hibbett D.S."/>
            <person name="Martin F."/>
            <person name="Nordberg H.P."/>
            <person name="Cantor M.N."/>
            <person name="Hua S.X."/>
        </authorList>
    </citation>
    <scope>NUCLEOTIDE SEQUENCE [LARGE SCALE GENOMIC DNA]</scope>
    <source>
        <strain evidence="7 8">UH-Slu-Lm8-n1</strain>
    </source>
</reference>
<evidence type="ECO:0000313" key="7">
    <source>
        <dbReference type="EMBL" id="KIK41179.1"/>
    </source>
</evidence>
<dbReference type="InterPro" id="IPR051165">
    <property type="entry name" value="Multifunctional_ANK_Repeat"/>
</dbReference>
<dbReference type="PROSITE" id="PS50088">
    <property type="entry name" value="ANK_REPEAT"/>
    <property type="match status" value="7"/>
</dbReference>
<keyword evidence="1" id="KW-0677">Repeat</keyword>
<feature type="repeat" description="ANK" evidence="3">
    <location>
        <begin position="978"/>
        <end position="1005"/>
    </location>
</feature>